<keyword evidence="1 7" id="KW-0808">Transferase</keyword>
<dbReference type="SUPFAM" id="SSF63862">
    <property type="entry name" value="Thiamin pyrophosphokinase, substrate-binding domain"/>
    <property type="match status" value="1"/>
</dbReference>
<dbReference type="CDD" id="cd07995">
    <property type="entry name" value="TPK"/>
    <property type="match status" value="1"/>
</dbReference>
<dbReference type="EC" id="2.7.6.2" evidence="5"/>
<keyword evidence="4" id="KW-0067">ATP-binding</keyword>
<keyword evidence="2" id="KW-0547">Nucleotide-binding</keyword>
<evidence type="ECO:0000256" key="5">
    <source>
        <dbReference type="NCBIfam" id="TIGR01378"/>
    </source>
</evidence>
<comment type="caution">
    <text evidence="7">The sequence shown here is derived from an EMBL/GenBank/DDBJ whole genome shotgun (WGS) entry which is preliminary data.</text>
</comment>
<evidence type="ECO:0000259" key="6">
    <source>
        <dbReference type="SMART" id="SM00983"/>
    </source>
</evidence>
<dbReference type="InterPro" id="IPR006282">
    <property type="entry name" value="Thi_PPkinase"/>
</dbReference>
<dbReference type="Gene3D" id="3.40.50.10240">
    <property type="entry name" value="Thiamin pyrophosphokinase, catalytic domain"/>
    <property type="match status" value="1"/>
</dbReference>
<dbReference type="InterPro" id="IPR007373">
    <property type="entry name" value="Thiamin_PyroPKinase_B1-bd"/>
</dbReference>
<accession>A0A9D1AG35</accession>
<proteinExistence type="predicted"/>
<name>A0A9D1AG35_9FIRM</name>
<dbReference type="PANTHER" id="PTHR41299:SF1">
    <property type="entry name" value="THIAMINE PYROPHOSPHOKINASE"/>
    <property type="match status" value="1"/>
</dbReference>
<dbReference type="GO" id="GO:0005524">
    <property type="term" value="F:ATP binding"/>
    <property type="evidence" value="ECO:0007669"/>
    <property type="project" value="UniProtKB-KW"/>
</dbReference>
<dbReference type="PANTHER" id="PTHR41299">
    <property type="entry name" value="THIAMINE PYROPHOSPHOKINASE"/>
    <property type="match status" value="1"/>
</dbReference>
<reference evidence="7" key="1">
    <citation type="submission" date="2020-10" db="EMBL/GenBank/DDBJ databases">
        <authorList>
            <person name="Gilroy R."/>
        </authorList>
    </citation>
    <scope>NUCLEOTIDE SEQUENCE</scope>
    <source>
        <strain evidence="7">ChiSjej4B22-8148</strain>
    </source>
</reference>
<dbReference type="GO" id="GO:0030975">
    <property type="term" value="F:thiamine binding"/>
    <property type="evidence" value="ECO:0007669"/>
    <property type="project" value="InterPro"/>
</dbReference>
<dbReference type="InterPro" id="IPR007371">
    <property type="entry name" value="TPK_catalytic"/>
</dbReference>
<evidence type="ECO:0000313" key="8">
    <source>
        <dbReference type="Proteomes" id="UP000886757"/>
    </source>
</evidence>
<evidence type="ECO:0000256" key="2">
    <source>
        <dbReference type="ARBA" id="ARBA00022741"/>
    </source>
</evidence>
<dbReference type="NCBIfam" id="TIGR01378">
    <property type="entry name" value="thi_PPkinase"/>
    <property type="match status" value="1"/>
</dbReference>
<dbReference type="Proteomes" id="UP000886757">
    <property type="component" value="Unassembled WGS sequence"/>
</dbReference>
<dbReference type="GO" id="GO:0004788">
    <property type="term" value="F:thiamine diphosphokinase activity"/>
    <property type="evidence" value="ECO:0007669"/>
    <property type="project" value="UniProtKB-UniRule"/>
</dbReference>
<reference evidence="7" key="2">
    <citation type="journal article" date="2021" name="PeerJ">
        <title>Extensive microbial diversity within the chicken gut microbiome revealed by metagenomics and culture.</title>
        <authorList>
            <person name="Gilroy R."/>
            <person name="Ravi A."/>
            <person name="Getino M."/>
            <person name="Pursley I."/>
            <person name="Horton D.L."/>
            <person name="Alikhan N.F."/>
            <person name="Baker D."/>
            <person name="Gharbi K."/>
            <person name="Hall N."/>
            <person name="Watson M."/>
            <person name="Adriaenssens E.M."/>
            <person name="Foster-Nyarko E."/>
            <person name="Jarju S."/>
            <person name="Secka A."/>
            <person name="Antonio M."/>
            <person name="Oren A."/>
            <person name="Chaudhuri R.R."/>
            <person name="La Ragione R."/>
            <person name="Hildebrand F."/>
            <person name="Pallen M.J."/>
        </authorList>
    </citation>
    <scope>NUCLEOTIDE SEQUENCE</scope>
    <source>
        <strain evidence="7">ChiSjej4B22-8148</strain>
    </source>
</reference>
<dbReference type="InterPro" id="IPR053149">
    <property type="entry name" value="TPK"/>
</dbReference>
<evidence type="ECO:0000256" key="3">
    <source>
        <dbReference type="ARBA" id="ARBA00022777"/>
    </source>
</evidence>
<protein>
    <recommendedName>
        <fullName evidence="5">Thiamine diphosphokinase</fullName>
        <ecNumber evidence="5">2.7.6.2</ecNumber>
    </recommendedName>
</protein>
<dbReference type="AlphaFoldDB" id="A0A9D1AG35"/>
<dbReference type="Pfam" id="PF04265">
    <property type="entry name" value="TPK_B1_binding"/>
    <property type="match status" value="1"/>
</dbReference>
<dbReference type="GO" id="GO:0006772">
    <property type="term" value="P:thiamine metabolic process"/>
    <property type="evidence" value="ECO:0007669"/>
    <property type="project" value="UniProtKB-UniRule"/>
</dbReference>
<evidence type="ECO:0000256" key="1">
    <source>
        <dbReference type="ARBA" id="ARBA00022679"/>
    </source>
</evidence>
<evidence type="ECO:0000256" key="4">
    <source>
        <dbReference type="ARBA" id="ARBA00022840"/>
    </source>
</evidence>
<sequence length="221" mass="24302">MKGQRKEPACFIVGAGSFDGFLTEPQEGDLVIAADGGYAYLKRLGREPDVLMGDFDSLKEIPQRELIRHSPIKDDTDMALAVAYARERGFRSFYLYGGLGGRLDHTLANLQLMTMLSREKLQCHMVGEGNVITAITEEKICFPKSAAGMISVFCAGEEALGVTERGLKYTLSQARLTCERALGVSNEFTGEESWIEVRKGTLILLWGAENGLEGGRKDAER</sequence>
<dbReference type="EMBL" id="DVGK01000142">
    <property type="protein sequence ID" value="HIR14722.1"/>
    <property type="molecule type" value="Genomic_DNA"/>
</dbReference>
<feature type="domain" description="Thiamin pyrophosphokinase thiamin-binding" evidence="6">
    <location>
        <begin position="129"/>
        <end position="203"/>
    </location>
</feature>
<dbReference type="Pfam" id="PF04263">
    <property type="entry name" value="TPK_catalytic"/>
    <property type="match status" value="1"/>
</dbReference>
<dbReference type="SMART" id="SM00983">
    <property type="entry name" value="TPK_B1_binding"/>
    <property type="match status" value="1"/>
</dbReference>
<organism evidence="7 8">
    <name type="scientific">Candidatus Choladousia intestinavium</name>
    <dbReference type="NCBI Taxonomy" id="2840727"/>
    <lineage>
        <taxon>Bacteria</taxon>
        <taxon>Bacillati</taxon>
        <taxon>Bacillota</taxon>
        <taxon>Clostridia</taxon>
        <taxon>Lachnospirales</taxon>
        <taxon>Lachnospiraceae</taxon>
        <taxon>Lachnospiraceae incertae sedis</taxon>
        <taxon>Candidatus Choladousia</taxon>
    </lineage>
</organism>
<dbReference type="InterPro" id="IPR036759">
    <property type="entry name" value="TPK_catalytic_sf"/>
</dbReference>
<dbReference type="GO" id="GO:0016301">
    <property type="term" value="F:kinase activity"/>
    <property type="evidence" value="ECO:0007669"/>
    <property type="project" value="UniProtKB-KW"/>
</dbReference>
<dbReference type="GO" id="GO:0009229">
    <property type="term" value="P:thiamine diphosphate biosynthetic process"/>
    <property type="evidence" value="ECO:0007669"/>
    <property type="project" value="InterPro"/>
</dbReference>
<gene>
    <name evidence="7" type="ORF">IAB31_12450</name>
</gene>
<dbReference type="InterPro" id="IPR036371">
    <property type="entry name" value="TPK_B1-bd_sf"/>
</dbReference>
<keyword evidence="3" id="KW-0418">Kinase</keyword>
<evidence type="ECO:0000313" key="7">
    <source>
        <dbReference type="EMBL" id="HIR14722.1"/>
    </source>
</evidence>
<dbReference type="SUPFAM" id="SSF63999">
    <property type="entry name" value="Thiamin pyrophosphokinase, catalytic domain"/>
    <property type="match status" value="1"/>
</dbReference>